<dbReference type="Gene3D" id="1.10.10.10">
    <property type="entry name" value="Winged helix-like DNA-binding domain superfamily/Winged helix DNA-binding domain"/>
    <property type="match status" value="1"/>
</dbReference>
<sequence length="269" mass="29018">MSSVTKALDLLCHFSAARAEIGLSQLCRIAKRDKATTYRHLQALEISGFIEQNPSTKQYRLGPAVLQLAQTREATVPRKASTEEPLLDLAETTGETAHVTVLSGTKVYGLASCDSPRHGTRAIIDIDTFPLHATASGLCALAFGPEDLMDTALADLTTFTQTTATTPDTLKEAVQAIRQTGFGRAMRTYEVEIEGLSAPLFDQTGQYAGAVSVASVATRFTPELERTIKEHLMIASRDISHNWGGTIPSEIEGLWANSITARHALESTS</sequence>
<evidence type="ECO:0000313" key="7">
    <source>
        <dbReference type="Proteomes" id="UP000183859"/>
    </source>
</evidence>
<keyword evidence="6" id="KW-0614">Plasmid</keyword>
<feature type="domain" description="HTH iclR-type" evidence="4">
    <location>
        <begin position="1"/>
        <end position="63"/>
    </location>
</feature>
<dbReference type="KEGG" id="php:PhaeoP97_03890"/>
<evidence type="ECO:0000256" key="3">
    <source>
        <dbReference type="ARBA" id="ARBA00023163"/>
    </source>
</evidence>
<keyword evidence="2" id="KW-0238">DNA-binding</keyword>
<evidence type="ECO:0000259" key="5">
    <source>
        <dbReference type="PROSITE" id="PS51078"/>
    </source>
</evidence>
<dbReference type="GO" id="GO:0003700">
    <property type="term" value="F:DNA-binding transcription factor activity"/>
    <property type="evidence" value="ECO:0007669"/>
    <property type="project" value="TreeGrafter"/>
</dbReference>
<dbReference type="PROSITE" id="PS51078">
    <property type="entry name" value="ICLR_ED"/>
    <property type="match status" value="1"/>
</dbReference>
<dbReference type="InterPro" id="IPR005471">
    <property type="entry name" value="Tscrpt_reg_IclR_N"/>
</dbReference>
<dbReference type="OrthoDB" id="6811967at2"/>
<name>A0A1L3IAP7_9RHOB</name>
<keyword evidence="7" id="KW-1185">Reference proteome</keyword>
<dbReference type="InterPro" id="IPR029016">
    <property type="entry name" value="GAF-like_dom_sf"/>
</dbReference>
<dbReference type="SMART" id="SM00346">
    <property type="entry name" value="HTH_ICLR"/>
    <property type="match status" value="1"/>
</dbReference>
<dbReference type="Gene3D" id="3.30.450.40">
    <property type="match status" value="1"/>
</dbReference>
<accession>A0A1L3IAP7</accession>
<dbReference type="EMBL" id="CP016366">
    <property type="protein sequence ID" value="APG49240.1"/>
    <property type="molecule type" value="Genomic_DNA"/>
</dbReference>
<dbReference type="AlphaFoldDB" id="A0A1L3IAP7"/>
<dbReference type="Proteomes" id="UP000183859">
    <property type="component" value="Plasmid pP97_b"/>
</dbReference>
<dbReference type="InterPro" id="IPR036388">
    <property type="entry name" value="WH-like_DNA-bd_sf"/>
</dbReference>
<gene>
    <name evidence="6" type="ORF">PhaeoP97_03890</name>
</gene>
<geneLocation type="plasmid" evidence="7">
    <name>pp97_b</name>
</geneLocation>
<protein>
    <submittedName>
        <fullName evidence="6">HTH-type transcriptional regulator, IclR family</fullName>
    </submittedName>
</protein>
<evidence type="ECO:0000256" key="1">
    <source>
        <dbReference type="ARBA" id="ARBA00023015"/>
    </source>
</evidence>
<dbReference type="PANTHER" id="PTHR30136">
    <property type="entry name" value="HELIX-TURN-HELIX TRANSCRIPTIONAL REGULATOR, ICLR FAMILY"/>
    <property type="match status" value="1"/>
</dbReference>
<dbReference type="InterPro" id="IPR014757">
    <property type="entry name" value="Tscrpt_reg_IclR_C"/>
</dbReference>
<keyword evidence="3" id="KW-0804">Transcription</keyword>
<dbReference type="Pfam" id="PF09339">
    <property type="entry name" value="HTH_IclR"/>
    <property type="match status" value="1"/>
</dbReference>
<evidence type="ECO:0000259" key="4">
    <source>
        <dbReference type="PROSITE" id="PS51077"/>
    </source>
</evidence>
<dbReference type="InterPro" id="IPR050707">
    <property type="entry name" value="HTH_MetabolicPath_Reg"/>
</dbReference>
<proteinExistence type="predicted"/>
<keyword evidence="1" id="KW-0805">Transcription regulation</keyword>
<dbReference type="PROSITE" id="PS51077">
    <property type="entry name" value="HTH_ICLR"/>
    <property type="match status" value="1"/>
</dbReference>
<evidence type="ECO:0000313" key="6">
    <source>
        <dbReference type="EMBL" id="APG49240.1"/>
    </source>
</evidence>
<evidence type="ECO:0000256" key="2">
    <source>
        <dbReference type="ARBA" id="ARBA00023125"/>
    </source>
</evidence>
<dbReference type="GO" id="GO:0003677">
    <property type="term" value="F:DNA binding"/>
    <property type="evidence" value="ECO:0007669"/>
    <property type="project" value="UniProtKB-KW"/>
</dbReference>
<dbReference type="Pfam" id="PF01614">
    <property type="entry name" value="IclR_C"/>
    <property type="match status" value="1"/>
</dbReference>
<dbReference type="PANTHER" id="PTHR30136:SF24">
    <property type="entry name" value="HTH-TYPE TRANSCRIPTIONAL REPRESSOR ALLR"/>
    <property type="match status" value="1"/>
</dbReference>
<organism evidence="6 7">
    <name type="scientific">Phaeobacter porticola</name>
    <dbReference type="NCBI Taxonomy" id="1844006"/>
    <lineage>
        <taxon>Bacteria</taxon>
        <taxon>Pseudomonadati</taxon>
        <taxon>Pseudomonadota</taxon>
        <taxon>Alphaproteobacteria</taxon>
        <taxon>Rhodobacterales</taxon>
        <taxon>Roseobacteraceae</taxon>
        <taxon>Phaeobacter</taxon>
    </lineage>
</organism>
<dbReference type="SUPFAM" id="SSF55781">
    <property type="entry name" value="GAF domain-like"/>
    <property type="match status" value="1"/>
</dbReference>
<dbReference type="SUPFAM" id="SSF46785">
    <property type="entry name" value="Winged helix' DNA-binding domain"/>
    <property type="match status" value="1"/>
</dbReference>
<dbReference type="InterPro" id="IPR036390">
    <property type="entry name" value="WH_DNA-bd_sf"/>
</dbReference>
<reference evidence="7" key="1">
    <citation type="submission" date="2016-07" db="EMBL/GenBank/DDBJ databases">
        <title>Phaeobacter portensis sp. nov., a tropodithietic acid producing bacterium isolated from a German harbor.</title>
        <authorList>
            <person name="Freese H.M."/>
            <person name="Bunk B."/>
            <person name="Breider S."/>
            <person name="Brinkhoff T."/>
        </authorList>
    </citation>
    <scope>NUCLEOTIDE SEQUENCE [LARGE SCALE GENOMIC DNA]</scope>
    <source>
        <strain evidence="7">P97</strain>
        <plasmid evidence="7">pp97_b</plasmid>
    </source>
</reference>
<dbReference type="GO" id="GO:0045892">
    <property type="term" value="P:negative regulation of DNA-templated transcription"/>
    <property type="evidence" value="ECO:0007669"/>
    <property type="project" value="TreeGrafter"/>
</dbReference>
<feature type="domain" description="IclR-ED" evidence="5">
    <location>
        <begin position="64"/>
        <end position="245"/>
    </location>
</feature>